<feature type="domain" description="VOC" evidence="1">
    <location>
        <begin position="7"/>
        <end position="131"/>
    </location>
</feature>
<dbReference type="SUPFAM" id="SSF54593">
    <property type="entry name" value="Glyoxalase/Bleomycin resistance protein/Dihydroxybiphenyl dioxygenase"/>
    <property type="match status" value="1"/>
</dbReference>
<dbReference type="PANTHER" id="PTHR36503">
    <property type="entry name" value="BLR2520 PROTEIN"/>
    <property type="match status" value="1"/>
</dbReference>
<dbReference type="EMBL" id="JAPNKE010000002">
    <property type="protein sequence ID" value="MCY1009566.1"/>
    <property type="molecule type" value="Genomic_DNA"/>
</dbReference>
<accession>A0A9X3IZI7</accession>
<evidence type="ECO:0000313" key="3">
    <source>
        <dbReference type="Proteomes" id="UP001150924"/>
    </source>
</evidence>
<keyword evidence="3" id="KW-1185">Reference proteome</keyword>
<dbReference type="InterPro" id="IPR037523">
    <property type="entry name" value="VOC_core"/>
</dbReference>
<dbReference type="InterPro" id="IPR004360">
    <property type="entry name" value="Glyas_Fos-R_dOase_dom"/>
</dbReference>
<protein>
    <submittedName>
        <fullName evidence="2">VOC family protein</fullName>
    </submittedName>
</protein>
<reference evidence="2" key="1">
    <citation type="submission" date="2022-11" db="EMBL/GenBank/DDBJ databases">
        <title>Minimal conservation of predation-associated metabolite biosynthetic gene clusters underscores biosynthetic potential of Myxococcota including descriptions for ten novel species: Archangium lansinium sp. nov., Myxococcus landrumus sp. nov., Nannocystis bai.</title>
        <authorList>
            <person name="Ahearne A."/>
            <person name="Stevens C."/>
            <person name="Phillips K."/>
        </authorList>
    </citation>
    <scope>NUCLEOTIDE SEQUENCE</scope>
    <source>
        <strain evidence="2">Na p29</strain>
    </source>
</reference>
<dbReference type="AlphaFoldDB" id="A0A9X3IZI7"/>
<dbReference type="PROSITE" id="PS51819">
    <property type="entry name" value="VOC"/>
    <property type="match status" value="1"/>
</dbReference>
<dbReference type="Gene3D" id="3.10.180.10">
    <property type="entry name" value="2,3-Dihydroxybiphenyl 1,2-Dioxygenase, domain 1"/>
    <property type="match status" value="1"/>
</dbReference>
<dbReference type="RefSeq" id="WP_267772230.1">
    <property type="nucleotide sequence ID" value="NZ_JAPNKE010000002.1"/>
</dbReference>
<comment type="caution">
    <text evidence="2">The sequence shown here is derived from an EMBL/GenBank/DDBJ whole genome shotgun (WGS) entry which is preliminary data.</text>
</comment>
<evidence type="ECO:0000313" key="2">
    <source>
        <dbReference type="EMBL" id="MCY1009566.1"/>
    </source>
</evidence>
<name>A0A9X3IZI7_9BACT</name>
<dbReference type="Pfam" id="PF00903">
    <property type="entry name" value="Glyoxalase"/>
    <property type="match status" value="1"/>
</dbReference>
<organism evidence="2 3">
    <name type="scientific">Nannocystis pusilla</name>
    <dbReference type="NCBI Taxonomy" id="889268"/>
    <lineage>
        <taxon>Bacteria</taxon>
        <taxon>Pseudomonadati</taxon>
        <taxon>Myxococcota</taxon>
        <taxon>Polyangia</taxon>
        <taxon>Nannocystales</taxon>
        <taxon>Nannocystaceae</taxon>
        <taxon>Nannocystis</taxon>
    </lineage>
</organism>
<dbReference type="InterPro" id="IPR029068">
    <property type="entry name" value="Glyas_Bleomycin-R_OHBP_Dase"/>
</dbReference>
<dbReference type="Proteomes" id="UP001150924">
    <property type="component" value="Unassembled WGS sequence"/>
</dbReference>
<sequence>MAVTNSRKLFVNLAVRDLKRTVDFFTRLGFAFNPQFTDEKATCMIVSEEAFFMLMTEDRFKDFTAREICDTRTHLEGLFALSACSRAEVDQLVNTAIEHGGRAIGEPKDHGFMYYRAFYDLDGHHWEVVFMEPNHVQS</sequence>
<dbReference type="PANTHER" id="PTHR36503:SF2">
    <property type="entry name" value="BLR2408 PROTEIN"/>
    <property type="match status" value="1"/>
</dbReference>
<gene>
    <name evidence="2" type="ORF">OV079_29175</name>
</gene>
<proteinExistence type="predicted"/>
<evidence type="ECO:0000259" key="1">
    <source>
        <dbReference type="PROSITE" id="PS51819"/>
    </source>
</evidence>